<organism evidence="1 2">
    <name type="scientific">Moniliophthora roreri</name>
    <name type="common">Frosty pod rot fungus</name>
    <name type="synonym">Monilia roreri</name>
    <dbReference type="NCBI Taxonomy" id="221103"/>
    <lineage>
        <taxon>Eukaryota</taxon>
        <taxon>Fungi</taxon>
        <taxon>Dikarya</taxon>
        <taxon>Basidiomycota</taxon>
        <taxon>Agaricomycotina</taxon>
        <taxon>Agaricomycetes</taxon>
        <taxon>Agaricomycetidae</taxon>
        <taxon>Agaricales</taxon>
        <taxon>Marasmiineae</taxon>
        <taxon>Marasmiaceae</taxon>
        <taxon>Moniliophthora</taxon>
    </lineage>
</organism>
<dbReference type="Proteomes" id="UP000054988">
    <property type="component" value="Unassembled WGS sequence"/>
</dbReference>
<protein>
    <submittedName>
        <fullName evidence="1">Uncharacterized protein</fullName>
    </submittedName>
</protein>
<proteinExistence type="predicted"/>
<dbReference type="AlphaFoldDB" id="A0A0W0FW54"/>
<evidence type="ECO:0000313" key="1">
    <source>
        <dbReference type="EMBL" id="KTB40458.1"/>
    </source>
</evidence>
<accession>A0A0W0FW54</accession>
<reference evidence="1 2" key="1">
    <citation type="submission" date="2015-12" db="EMBL/GenBank/DDBJ databases">
        <title>Draft genome sequence of Moniliophthora roreri, the causal agent of frosty pod rot of cacao.</title>
        <authorList>
            <person name="Aime M.C."/>
            <person name="Diaz-Valderrama J.R."/>
            <person name="Kijpornyongpan T."/>
            <person name="Phillips-Mora W."/>
        </authorList>
    </citation>
    <scope>NUCLEOTIDE SEQUENCE [LARGE SCALE GENOMIC DNA]</scope>
    <source>
        <strain evidence="1 2">MCA 2952</strain>
    </source>
</reference>
<comment type="caution">
    <text evidence="1">The sequence shown here is derived from an EMBL/GenBank/DDBJ whole genome shotgun (WGS) entry which is preliminary data.</text>
</comment>
<evidence type="ECO:0000313" key="2">
    <source>
        <dbReference type="Proteomes" id="UP000054988"/>
    </source>
</evidence>
<gene>
    <name evidence="1" type="ORF">WG66_6972</name>
</gene>
<name>A0A0W0FW54_MONRR</name>
<sequence>MESEGELFDRENCKCYEA</sequence>
<dbReference type="EMBL" id="LATX01001581">
    <property type="protein sequence ID" value="KTB40458.1"/>
    <property type="molecule type" value="Genomic_DNA"/>
</dbReference>